<evidence type="ECO:0000259" key="5">
    <source>
        <dbReference type="PROSITE" id="PS51371"/>
    </source>
</evidence>
<evidence type="ECO:0000256" key="3">
    <source>
        <dbReference type="ARBA" id="ARBA00023122"/>
    </source>
</evidence>
<keyword evidence="3 4" id="KW-0129">CBS domain</keyword>
<dbReference type="Gene3D" id="3.30.465.10">
    <property type="match status" value="1"/>
</dbReference>
<dbReference type="InterPro" id="IPR044751">
    <property type="entry name" value="Ion_transp-like_CBS"/>
</dbReference>
<dbReference type="SUPFAM" id="SSF56176">
    <property type="entry name" value="FAD-binding/transporter-associated domain-like"/>
    <property type="match status" value="1"/>
</dbReference>
<dbReference type="RefSeq" id="WP_185802069.1">
    <property type="nucleotide sequence ID" value="NZ_JACJVJ010000002.1"/>
</dbReference>
<dbReference type="FunFam" id="3.10.580.10:FF:000002">
    <property type="entry name" value="Magnesium/cobalt efflux protein CorC"/>
    <property type="match status" value="1"/>
</dbReference>
<dbReference type="InterPro" id="IPR016169">
    <property type="entry name" value="FAD-bd_PCMH_sub2"/>
</dbReference>
<dbReference type="InterPro" id="IPR046342">
    <property type="entry name" value="CBS_dom_sf"/>
</dbReference>
<evidence type="ECO:0000256" key="4">
    <source>
        <dbReference type="PROSITE-ProRule" id="PRU00703"/>
    </source>
</evidence>
<dbReference type="SMART" id="SM01091">
    <property type="entry name" value="CorC_HlyC"/>
    <property type="match status" value="1"/>
</dbReference>
<dbReference type="PANTHER" id="PTHR43099">
    <property type="entry name" value="UPF0053 PROTEIN YRKA"/>
    <property type="match status" value="1"/>
</dbReference>
<keyword evidence="2" id="KW-0677">Repeat</keyword>
<dbReference type="SMART" id="SM00116">
    <property type="entry name" value="CBS"/>
    <property type="match status" value="2"/>
</dbReference>
<dbReference type="Gene3D" id="3.10.580.10">
    <property type="entry name" value="CBS-domain"/>
    <property type="match status" value="1"/>
</dbReference>
<dbReference type="CDD" id="cd04590">
    <property type="entry name" value="CBS_pair_CorC_HlyC_assoc"/>
    <property type="match status" value="1"/>
</dbReference>
<dbReference type="PANTHER" id="PTHR43099:SF5">
    <property type="entry name" value="HLYC_CORC FAMILY TRANSPORTER"/>
    <property type="match status" value="1"/>
</dbReference>
<dbReference type="InterPro" id="IPR036318">
    <property type="entry name" value="FAD-bd_PCMH-like_sf"/>
</dbReference>
<protein>
    <submittedName>
        <fullName evidence="6">HlyC/CorC family transporter</fullName>
    </submittedName>
</protein>
<accession>A0A842I139</accession>
<dbReference type="InterPro" id="IPR000644">
    <property type="entry name" value="CBS_dom"/>
</dbReference>
<dbReference type="Pfam" id="PF00571">
    <property type="entry name" value="CBS"/>
    <property type="match status" value="2"/>
</dbReference>
<evidence type="ECO:0000256" key="1">
    <source>
        <dbReference type="ARBA" id="ARBA00006446"/>
    </source>
</evidence>
<dbReference type="AlphaFoldDB" id="A0A842I139"/>
<comment type="caution">
    <text evidence="6">The sequence shown here is derived from an EMBL/GenBank/DDBJ whole genome shotgun (WGS) entry which is preliminary data.</text>
</comment>
<gene>
    <name evidence="6" type="ORF">H6P80_14570</name>
</gene>
<dbReference type="GO" id="GO:0050660">
    <property type="term" value="F:flavin adenine dinucleotide binding"/>
    <property type="evidence" value="ECO:0007669"/>
    <property type="project" value="InterPro"/>
</dbReference>
<evidence type="ECO:0000313" key="6">
    <source>
        <dbReference type="EMBL" id="MBC2778845.1"/>
    </source>
</evidence>
<comment type="similarity">
    <text evidence="1">Belongs to the UPF0053 family. Hemolysin C subfamily.</text>
</comment>
<name>A0A842I139_9SPHN</name>
<reference evidence="6 7" key="1">
    <citation type="submission" date="2020-08" db="EMBL/GenBank/DDBJ databases">
        <title>Draft genome sequence of Parasphingopyxis sp. GrpM-11.</title>
        <authorList>
            <person name="Oh J."/>
            <person name="Roh D.-H."/>
        </authorList>
    </citation>
    <scope>NUCLEOTIDE SEQUENCE [LARGE SCALE GENOMIC DNA]</scope>
    <source>
        <strain evidence="6 7">GrpM-11</strain>
    </source>
</reference>
<evidence type="ECO:0000313" key="7">
    <source>
        <dbReference type="Proteomes" id="UP000564378"/>
    </source>
</evidence>
<dbReference type="InterPro" id="IPR051676">
    <property type="entry name" value="UPF0053_domain"/>
</dbReference>
<keyword evidence="7" id="KW-1185">Reference proteome</keyword>
<dbReference type="Proteomes" id="UP000564378">
    <property type="component" value="Unassembled WGS sequence"/>
</dbReference>
<dbReference type="PROSITE" id="PS51371">
    <property type="entry name" value="CBS"/>
    <property type="match status" value="2"/>
</dbReference>
<dbReference type="SUPFAM" id="SSF54631">
    <property type="entry name" value="CBS-domain pair"/>
    <property type="match status" value="1"/>
</dbReference>
<proteinExistence type="inferred from homology"/>
<feature type="domain" description="CBS" evidence="5">
    <location>
        <begin position="145"/>
        <end position="205"/>
    </location>
</feature>
<feature type="domain" description="CBS" evidence="5">
    <location>
        <begin position="80"/>
        <end position="141"/>
    </location>
</feature>
<sequence>MSEDSRSTAPAENGGGRIWKGLRSLIFGENGDASLRDELEAAIDEHGEDAVEDGDLSAVERQMLKRLLHFGETTADDVCVPRADIIAVEEKEDIDTVVKIFAEAGHSRLPVYRENLDTVIGMIHIRDIFAVLVSDEPRPATIESFIREPLYVPESMGVLDLLAEMQMTRTHMAIVLDEYSGTEGIVTIEDIVEEIVGEIEDEHDEEATELLKKTPAGFWEAEARAELDDVAEIIDERLGEIEEDVDTLGGLAFVLAGRVPETGDRLDHPSGWQLEVTDSDSKRVTRLRLHPPVDEPDK</sequence>
<dbReference type="Pfam" id="PF03471">
    <property type="entry name" value="CorC_HlyC"/>
    <property type="match status" value="1"/>
</dbReference>
<dbReference type="EMBL" id="JACJVJ010000002">
    <property type="protein sequence ID" value="MBC2778845.1"/>
    <property type="molecule type" value="Genomic_DNA"/>
</dbReference>
<organism evidence="6 7">
    <name type="scientific">Parasphingopyxis marina</name>
    <dbReference type="NCBI Taxonomy" id="2761622"/>
    <lineage>
        <taxon>Bacteria</taxon>
        <taxon>Pseudomonadati</taxon>
        <taxon>Pseudomonadota</taxon>
        <taxon>Alphaproteobacteria</taxon>
        <taxon>Sphingomonadales</taxon>
        <taxon>Sphingomonadaceae</taxon>
        <taxon>Parasphingopyxis</taxon>
    </lineage>
</organism>
<evidence type="ECO:0000256" key="2">
    <source>
        <dbReference type="ARBA" id="ARBA00022737"/>
    </source>
</evidence>
<dbReference type="InterPro" id="IPR005170">
    <property type="entry name" value="Transptr-assoc_dom"/>
</dbReference>